<proteinExistence type="predicted"/>
<keyword evidence="2" id="KW-1185">Reference proteome</keyword>
<dbReference type="RefSeq" id="XP_049123894.1">
    <property type="nucleotide sequence ID" value="XM_049267937.1"/>
</dbReference>
<dbReference type="AlphaFoldDB" id="A0AA37L6J1"/>
<evidence type="ECO:0000313" key="1">
    <source>
        <dbReference type="EMBL" id="GKT41544.1"/>
    </source>
</evidence>
<dbReference type="GeneID" id="73322527"/>
<name>A0AA37L6J1_9PEZI</name>
<gene>
    <name evidence="1" type="ORF">ColSpa_01725</name>
</gene>
<evidence type="ECO:0000313" key="2">
    <source>
        <dbReference type="Proteomes" id="UP001055115"/>
    </source>
</evidence>
<reference evidence="1 2" key="1">
    <citation type="submission" date="2022-03" db="EMBL/GenBank/DDBJ databases">
        <title>Genome data of Colletotrichum spp.</title>
        <authorList>
            <person name="Utami Y.D."/>
            <person name="Hiruma K."/>
        </authorList>
    </citation>
    <scope>NUCLEOTIDE SEQUENCE [LARGE SCALE GENOMIC DNA]</scope>
    <source>
        <strain evidence="1 2">MAFF 239500</strain>
    </source>
</reference>
<dbReference type="Proteomes" id="UP001055115">
    <property type="component" value="Unassembled WGS sequence"/>
</dbReference>
<organism evidence="1 2">
    <name type="scientific">Colletotrichum spaethianum</name>
    <dbReference type="NCBI Taxonomy" id="700344"/>
    <lineage>
        <taxon>Eukaryota</taxon>
        <taxon>Fungi</taxon>
        <taxon>Dikarya</taxon>
        <taxon>Ascomycota</taxon>
        <taxon>Pezizomycotina</taxon>
        <taxon>Sordariomycetes</taxon>
        <taxon>Hypocreomycetidae</taxon>
        <taxon>Glomerellales</taxon>
        <taxon>Glomerellaceae</taxon>
        <taxon>Colletotrichum</taxon>
        <taxon>Colletotrichum spaethianum species complex</taxon>
    </lineage>
</organism>
<sequence>MFRPDPAQVAELQRKYSGLDNNLAYVAGHTIDNKYSAYKAADKAAAAASSTYKRTANVLKQKKPYDLNNPALGPVGGRGMYTREGHQTLAPLAGTASSIVALTCWKPRDNTENT</sequence>
<comment type="caution">
    <text evidence="1">The sequence shown here is derived from an EMBL/GenBank/DDBJ whole genome shotgun (WGS) entry which is preliminary data.</text>
</comment>
<accession>A0AA37L6J1</accession>
<dbReference type="EMBL" id="BQXU01000003">
    <property type="protein sequence ID" value="GKT41544.1"/>
    <property type="molecule type" value="Genomic_DNA"/>
</dbReference>
<protein>
    <submittedName>
        <fullName evidence="1">Uncharacterized protein</fullName>
    </submittedName>
</protein>